<name>A0A0Q2ZIB9_ECOLX</name>
<dbReference type="InterPro" id="IPR052931">
    <property type="entry name" value="Prophage_regulatory_activator"/>
</dbReference>
<sequence>MLSTDRFIREKECQQLTGLSRSCRYRLEKAGQFPSRRKLGGRSVGWSLSEVLAWKDSCEAVH</sequence>
<reference evidence="2 4" key="2">
    <citation type="submission" date="2019-08" db="EMBL/GenBank/DDBJ databases">
        <title>Whole genome analysis of cultivated E. coli strains isolated from CD patients and healthy donors.</title>
        <authorList>
            <person name="Siniagina M.N."/>
            <person name="Markelova M.I."/>
            <person name="Laikov A.V."/>
            <person name="Boulygina E.A."/>
            <person name="Khusnutdinova D.R."/>
            <person name="Kharchenko A."/>
            <person name="Grigoryeva T.V."/>
        </authorList>
    </citation>
    <scope>NUCLEOTIDE SEQUENCE [LARGE SCALE GENOMIC DNA]</scope>
    <source>
        <strain evidence="2 4">1_45_11</strain>
    </source>
</reference>
<dbReference type="InterPro" id="IPR010260">
    <property type="entry name" value="AlpA"/>
</dbReference>
<evidence type="ECO:0000313" key="2">
    <source>
        <dbReference type="EMBL" id="TXQ32367.1"/>
    </source>
</evidence>
<evidence type="ECO:0000313" key="1">
    <source>
        <dbReference type="EMBL" id="RRL40272.1"/>
    </source>
</evidence>
<evidence type="ECO:0000313" key="3">
    <source>
        <dbReference type="Proteomes" id="UP000272662"/>
    </source>
</evidence>
<comment type="caution">
    <text evidence="1">The sequence shown here is derived from an EMBL/GenBank/DDBJ whole genome shotgun (WGS) entry which is preliminary data.</text>
</comment>
<dbReference type="PANTHER" id="PTHR36154:SF1">
    <property type="entry name" value="DNA-BINDING TRANSCRIPTIONAL ACTIVATOR ALPA"/>
    <property type="match status" value="1"/>
</dbReference>
<gene>
    <name evidence="1" type="ORF">DU321_23720</name>
    <name evidence="2" type="ORF">FV293_18520</name>
</gene>
<dbReference type="EMBL" id="RRVG01000043">
    <property type="protein sequence ID" value="RRL40272.1"/>
    <property type="molecule type" value="Genomic_DNA"/>
</dbReference>
<evidence type="ECO:0000313" key="4">
    <source>
        <dbReference type="Proteomes" id="UP000321295"/>
    </source>
</evidence>
<dbReference type="AlphaFoldDB" id="A0A0Q2ZIB9"/>
<dbReference type="PANTHER" id="PTHR36154">
    <property type="entry name" value="DNA-BINDING TRANSCRIPTIONAL ACTIVATOR ALPA"/>
    <property type="match status" value="1"/>
</dbReference>
<reference evidence="1 3" key="1">
    <citation type="submission" date="2018-11" db="EMBL/GenBank/DDBJ databases">
        <title>E. coli isolates of the female bladder.</title>
        <authorList>
            <person name="Garretto A."/>
            <person name="Miller-Ensminger T."/>
            <person name="Wolfe A.J."/>
            <person name="Putonti C."/>
        </authorList>
    </citation>
    <scope>NUCLEOTIDE SEQUENCE [LARGE SCALE GENOMIC DNA]</scope>
    <source>
        <strain evidence="1 3">UMB1727</strain>
    </source>
</reference>
<dbReference type="Pfam" id="PF05930">
    <property type="entry name" value="Phage_AlpA"/>
    <property type="match status" value="1"/>
</dbReference>
<dbReference type="Gene3D" id="1.10.238.160">
    <property type="match status" value="1"/>
</dbReference>
<dbReference type="Proteomes" id="UP000321295">
    <property type="component" value="Unassembled WGS sequence"/>
</dbReference>
<proteinExistence type="predicted"/>
<organism evidence="1 3">
    <name type="scientific">Escherichia coli</name>
    <dbReference type="NCBI Taxonomy" id="562"/>
    <lineage>
        <taxon>Bacteria</taxon>
        <taxon>Pseudomonadati</taxon>
        <taxon>Pseudomonadota</taxon>
        <taxon>Gammaproteobacteria</taxon>
        <taxon>Enterobacterales</taxon>
        <taxon>Enterobacteriaceae</taxon>
        <taxon>Escherichia</taxon>
    </lineage>
</organism>
<dbReference type="Proteomes" id="UP000272662">
    <property type="component" value="Unassembled WGS sequence"/>
</dbReference>
<protein>
    <submittedName>
        <fullName evidence="1">AlpA family transcriptional regulator</fullName>
    </submittedName>
</protein>
<dbReference type="RefSeq" id="WP_000953274.1">
    <property type="nucleotide sequence ID" value="NZ_AP019538.1"/>
</dbReference>
<dbReference type="EMBL" id="VRXD01000027">
    <property type="protein sequence ID" value="TXQ32367.1"/>
    <property type="molecule type" value="Genomic_DNA"/>
</dbReference>
<accession>A0A0Q2ZIB9</accession>